<accession>A0A2T3FTP0</accession>
<name>A0A2T3FTP0_9CLOT</name>
<dbReference type="Pfam" id="PF07873">
    <property type="entry name" value="YabP"/>
    <property type="match status" value="1"/>
</dbReference>
<organism evidence="1 2">
    <name type="scientific">Clostridium fessum</name>
    <dbReference type="NCBI Taxonomy" id="2126740"/>
    <lineage>
        <taxon>Bacteria</taxon>
        <taxon>Bacillati</taxon>
        <taxon>Bacillota</taxon>
        <taxon>Clostridia</taxon>
        <taxon>Eubacteriales</taxon>
        <taxon>Clostridiaceae</taxon>
        <taxon>Clostridium</taxon>
    </lineage>
</organism>
<reference evidence="1 2" key="1">
    <citation type="submission" date="2018-03" db="EMBL/GenBank/DDBJ databases">
        <title>Lachnoclostridium SNUG30386 gen.nov., sp.nov., isolated from human faeces.</title>
        <authorList>
            <person name="Seo B."/>
            <person name="Jeon K."/>
            <person name="Ko G."/>
        </authorList>
    </citation>
    <scope>NUCLEOTIDE SEQUENCE [LARGE SCALE GENOMIC DNA]</scope>
    <source>
        <strain evidence="1 2">SNUG30386</strain>
    </source>
</reference>
<protein>
    <submittedName>
        <fullName evidence="1">Sporulation protein</fullName>
    </submittedName>
</protein>
<dbReference type="AlphaFoldDB" id="A0A2T3FTP0"/>
<proteinExistence type="predicted"/>
<dbReference type="InterPro" id="IPR022476">
    <property type="entry name" value="Spore_YabP/YqfC"/>
</dbReference>
<comment type="caution">
    <text evidence="1">The sequence shown here is derived from an EMBL/GenBank/DDBJ whole genome shotgun (WGS) entry which is preliminary data.</text>
</comment>
<evidence type="ECO:0000313" key="2">
    <source>
        <dbReference type="Proteomes" id="UP000241048"/>
    </source>
</evidence>
<gene>
    <name evidence="1" type="ORF">C7U56_01280</name>
</gene>
<evidence type="ECO:0000313" key="1">
    <source>
        <dbReference type="EMBL" id="PST38621.1"/>
    </source>
</evidence>
<sequence length="90" mass="10199">MFGRQKKAIVSALHLPEDVVLGEMLLYFTGSRAAVVENYRSILFFSDEMLRLTGKNIRLTIKGKGLSIEYYDRDNLRVTGQIVSVEFGVL</sequence>
<dbReference type="Proteomes" id="UP000241048">
    <property type="component" value="Unassembled WGS sequence"/>
</dbReference>
<keyword evidence="2" id="KW-1185">Reference proteome</keyword>
<dbReference type="EMBL" id="PYLO01000001">
    <property type="protein sequence ID" value="PST38621.1"/>
    <property type="molecule type" value="Genomic_DNA"/>
</dbReference>
<dbReference type="RefSeq" id="WP_106999834.1">
    <property type="nucleotide sequence ID" value="NZ_DBFCCR010000012.1"/>
</dbReference>